<dbReference type="SMART" id="SM00490">
    <property type="entry name" value="HELICc"/>
    <property type="match status" value="1"/>
</dbReference>
<gene>
    <name evidence="13 20" type="primary">uvrB</name>
    <name evidence="20" type="ORF">GCM10007923_04430</name>
</gene>
<dbReference type="InterPro" id="IPR006935">
    <property type="entry name" value="Helicase/UvrB_N"/>
</dbReference>
<keyword evidence="15" id="KW-0175">Coiled coil</keyword>
<proteinExistence type="inferred from homology"/>
<sequence>MARSPKKSPPSNPGFEEAPQSDFEGAPLSGSVSDWVKQLEAEAEAASVESRREVASKAGKHRKTVENAARRHTEQVTVSKTSRGVSIGGSSDPKTRAAAGLMPVSGLDVSLEDAAALEKGSGVTATVEALSKLIESGNPLFKDGKLWTPHRPARPEKSEGGIPIRMISDYQPAGDQPTAIRDLVDGLSDGERSQVLLGVTGSGKTFTMAKVIEETQRPAVILAPNKTLAAQLYSEFKNFFPENAVEYFVSYYDYYQPEAYVPRSDTYIEKESSINEQIDRMRHSATRSLLERDDCIIVASVSCIYGIGSVETYTAMTFQMEVGERLDQRQLLADLVAQQYKRREMDFQRGSFRVRGDTIEIFPAHLEDAAWRISMFGDEIDAITEFDPLTGQKTGDLKSVKIYANSHYVTPRPTLNGAIKGIREELKHRLAELEKAGRLLEAQRLEQRTRYDLEMLEATGSCAGIENYSRYLTGRRPGEPPPTLFEYVPDNALIFIDESHVTIPQIGAMYRGDFRRKATLAEYGFRLPSCMDNRPLRFEEWDAMRPDTIAVSATPGGWELEQSGGVFAEQVIRPTGLIDPPVEVRPAKSQVDDVLGEIRETAQAGYRTLVTVLTKRMAEDLTEYLHEQGVRVRYMHSDIDTLERIEIIRDLRLGAFDVLVGINLLREGLDIPECGFVAILDADKEGFLRSETSLIQTIGRAARNVDGKVILYADQITGSMQRAMDETSRRREKQVAYNEANGITPESVKAKISDILDSVYERDHVRADISGVSGKGFADAGHLVGNNLKAHLEALEKQMRDAAADLDFEAAARIRDEIKRLKAAELAVMDDPMARDEAKAQEGGAKSGKPHRESISPLEGGEERSAQRSNRSSESIAATNAGRTEGGAASGKTASKSLFQKPSLDDMGPGTDTERPLFRKPHLDEMGRDVATPAGRSLFRKNTLDEMTVGRTEKPVTGDLPDRPPETIGTKKRQAPLPEGQPDRAASAEDAKPVRRGKIGVGSYEDPAEVKRKGRTKGKTGRPGR</sequence>
<dbReference type="SMART" id="SM00487">
    <property type="entry name" value="DEXDc"/>
    <property type="match status" value="1"/>
</dbReference>
<evidence type="ECO:0000259" key="19">
    <source>
        <dbReference type="PROSITE" id="PS51194"/>
    </source>
</evidence>
<dbReference type="InterPro" id="IPR036876">
    <property type="entry name" value="UVR_dom_sf"/>
</dbReference>
<evidence type="ECO:0000259" key="17">
    <source>
        <dbReference type="PROSITE" id="PS50151"/>
    </source>
</evidence>
<dbReference type="InterPro" id="IPR027417">
    <property type="entry name" value="P-loop_NTPase"/>
</dbReference>
<reference evidence="21" key="1">
    <citation type="journal article" date="2019" name="Int. J. Syst. Evol. Microbiol.">
        <title>The Global Catalogue of Microorganisms (GCM) 10K type strain sequencing project: providing services to taxonomists for standard genome sequencing and annotation.</title>
        <authorList>
            <consortium name="The Broad Institute Genomics Platform"/>
            <consortium name="The Broad Institute Genome Sequencing Center for Infectious Disease"/>
            <person name="Wu L."/>
            <person name="Ma J."/>
        </authorList>
    </citation>
    <scope>NUCLEOTIDE SEQUENCE [LARGE SCALE GENOMIC DNA]</scope>
    <source>
        <strain evidence="21">NBRC 102122</strain>
    </source>
</reference>
<feature type="compositionally biased region" description="Basic and acidic residues" evidence="16">
    <location>
        <begin position="951"/>
        <end position="965"/>
    </location>
</feature>
<dbReference type="CDD" id="cd18790">
    <property type="entry name" value="SF2_C_UvrB"/>
    <property type="match status" value="1"/>
</dbReference>
<dbReference type="NCBIfam" id="TIGR00631">
    <property type="entry name" value="uvrb"/>
    <property type="match status" value="1"/>
</dbReference>
<dbReference type="Pfam" id="PF17757">
    <property type="entry name" value="UvrB_inter"/>
    <property type="match status" value="1"/>
</dbReference>
<dbReference type="PANTHER" id="PTHR24029:SF0">
    <property type="entry name" value="UVRABC SYSTEM PROTEIN B"/>
    <property type="match status" value="1"/>
</dbReference>
<keyword evidence="7 13" id="KW-0067">ATP-binding</keyword>
<evidence type="ECO:0000313" key="21">
    <source>
        <dbReference type="Proteomes" id="UP001156702"/>
    </source>
</evidence>
<feature type="domain" description="Helicase C-terminal" evidence="19">
    <location>
        <begin position="590"/>
        <end position="756"/>
    </location>
</feature>
<protein>
    <recommendedName>
        <fullName evidence="12 13">UvrABC system protein B</fullName>
        <shortName evidence="13">Protein UvrB</shortName>
    </recommendedName>
    <alternativeName>
        <fullName evidence="13">Excinuclease ABC subunit B</fullName>
    </alternativeName>
</protein>
<evidence type="ECO:0000256" key="4">
    <source>
        <dbReference type="ARBA" id="ARBA00022741"/>
    </source>
</evidence>
<evidence type="ECO:0000256" key="2">
    <source>
        <dbReference type="ARBA" id="ARBA00008533"/>
    </source>
</evidence>
<evidence type="ECO:0000256" key="16">
    <source>
        <dbReference type="SAM" id="MobiDB-lite"/>
    </source>
</evidence>
<dbReference type="NCBIfam" id="NF003673">
    <property type="entry name" value="PRK05298.1"/>
    <property type="match status" value="1"/>
</dbReference>
<evidence type="ECO:0000256" key="8">
    <source>
        <dbReference type="ARBA" id="ARBA00022881"/>
    </source>
</evidence>
<evidence type="ECO:0000256" key="13">
    <source>
        <dbReference type="HAMAP-Rule" id="MF_00204"/>
    </source>
</evidence>
<evidence type="ECO:0000256" key="14">
    <source>
        <dbReference type="RuleBase" id="RU003587"/>
    </source>
</evidence>
<keyword evidence="4 13" id="KW-0547">Nucleotide-binding</keyword>
<comment type="domain">
    <text evidence="13">The beta-hairpin motif is involved in DNA binding.</text>
</comment>
<dbReference type="InterPro" id="IPR001650">
    <property type="entry name" value="Helicase_C-like"/>
</dbReference>
<feature type="binding site" evidence="13">
    <location>
        <begin position="198"/>
        <end position="205"/>
    </location>
    <ligand>
        <name>ATP</name>
        <dbReference type="ChEBI" id="CHEBI:30616"/>
    </ligand>
</feature>
<dbReference type="InterPro" id="IPR041471">
    <property type="entry name" value="UvrB_inter"/>
</dbReference>
<keyword evidence="6 13" id="KW-0228">DNA excision</keyword>
<feature type="compositionally biased region" description="Basic and acidic residues" evidence="16">
    <location>
        <begin position="912"/>
        <end position="928"/>
    </location>
</feature>
<evidence type="ECO:0000256" key="12">
    <source>
        <dbReference type="ARBA" id="ARBA00029504"/>
    </source>
</evidence>
<dbReference type="InterPro" id="IPR014001">
    <property type="entry name" value="Helicase_ATP-bd"/>
</dbReference>
<comment type="subunit">
    <text evidence="11 13 14">Forms a heterotetramer with UvrA during the search for lesions. Interacts with UvrC in an incision complex.</text>
</comment>
<comment type="subcellular location">
    <subcellularLocation>
        <location evidence="1 13 14">Cytoplasm</location>
    </subcellularLocation>
</comment>
<dbReference type="InterPro" id="IPR001943">
    <property type="entry name" value="UVR_dom"/>
</dbReference>
<dbReference type="InterPro" id="IPR004807">
    <property type="entry name" value="UvrB"/>
</dbReference>
<keyword evidence="8 13" id="KW-0267">Excision nuclease</keyword>
<evidence type="ECO:0000256" key="7">
    <source>
        <dbReference type="ARBA" id="ARBA00022840"/>
    </source>
</evidence>
<dbReference type="CDD" id="cd17916">
    <property type="entry name" value="DEXHc_UvrB"/>
    <property type="match status" value="1"/>
</dbReference>
<evidence type="ECO:0000256" key="10">
    <source>
        <dbReference type="ARBA" id="ARBA00023236"/>
    </source>
</evidence>
<feature type="compositionally biased region" description="Basic residues" evidence="16">
    <location>
        <begin position="1012"/>
        <end position="1025"/>
    </location>
</feature>
<feature type="coiled-coil region" evidence="15">
    <location>
        <begin position="785"/>
        <end position="812"/>
    </location>
</feature>
<comment type="similarity">
    <text evidence="2 13 14">Belongs to the UvrB family.</text>
</comment>
<dbReference type="RefSeq" id="WP_244769593.1">
    <property type="nucleotide sequence ID" value="NZ_BSOP01000004.1"/>
</dbReference>
<evidence type="ECO:0000256" key="11">
    <source>
        <dbReference type="ARBA" id="ARBA00026033"/>
    </source>
</evidence>
<feature type="region of interest" description="Disordered" evidence="16">
    <location>
        <begin position="832"/>
        <end position="1025"/>
    </location>
</feature>
<keyword evidence="5 13" id="KW-0227">DNA damage</keyword>
<evidence type="ECO:0000313" key="20">
    <source>
        <dbReference type="EMBL" id="GLR49238.1"/>
    </source>
</evidence>
<feature type="domain" description="UVR" evidence="17">
    <location>
        <begin position="789"/>
        <end position="824"/>
    </location>
</feature>
<feature type="compositionally biased region" description="Basic and acidic residues" evidence="16">
    <location>
        <begin position="64"/>
        <end position="74"/>
    </location>
</feature>
<dbReference type="PANTHER" id="PTHR24029">
    <property type="entry name" value="UVRABC SYSTEM PROTEIN B"/>
    <property type="match status" value="1"/>
</dbReference>
<dbReference type="Pfam" id="PF00271">
    <property type="entry name" value="Helicase_C"/>
    <property type="match status" value="1"/>
</dbReference>
<dbReference type="Pfam" id="PF04851">
    <property type="entry name" value="ResIII"/>
    <property type="match status" value="1"/>
</dbReference>
<dbReference type="Gene3D" id="3.40.50.300">
    <property type="entry name" value="P-loop containing nucleotide triphosphate hydrolases"/>
    <property type="match status" value="3"/>
</dbReference>
<evidence type="ECO:0000256" key="9">
    <source>
        <dbReference type="ARBA" id="ARBA00023204"/>
    </source>
</evidence>
<dbReference type="Gene3D" id="4.10.860.10">
    <property type="entry name" value="UVR domain"/>
    <property type="match status" value="1"/>
</dbReference>
<dbReference type="Proteomes" id="UP001156702">
    <property type="component" value="Unassembled WGS sequence"/>
</dbReference>
<dbReference type="HAMAP" id="MF_00204">
    <property type="entry name" value="UvrB"/>
    <property type="match status" value="1"/>
</dbReference>
<dbReference type="PROSITE" id="PS50151">
    <property type="entry name" value="UVR"/>
    <property type="match status" value="1"/>
</dbReference>
<evidence type="ECO:0000256" key="6">
    <source>
        <dbReference type="ARBA" id="ARBA00022769"/>
    </source>
</evidence>
<accession>A0ABQ5Z9A0</accession>
<organism evidence="20 21">
    <name type="scientific">Shinella yambaruensis</name>
    <dbReference type="NCBI Taxonomy" id="415996"/>
    <lineage>
        <taxon>Bacteria</taxon>
        <taxon>Pseudomonadati</taxon>
        <taxon>Pseudomonadota</taxon>
        <taxon>Alphaproteobacteria</taxon>
        <taxon>Hyphomicrobiales</taxon>
        <taxon>Rhizobiaceae</taxon>
        <taxon>Shinella</taxon>
    </lineage>
</organism>
<keyword evidence="3 13" id="KW-0963">Cytoplasm</keyword>
<feature type="region of interest" description="Disordered" evidence="16">
    <location>
        <begin position="1"/>
        <end position="31"/>
    </location>
</feature>
<feature type="compositionally biased region" description="Polar residues" evidence="16">
    <location>
        <begin position="867"/>
        <end position="882"/>
    </location>
</feature>
<keyword evidence="21" id="KW-1185">Reference proteome</keyword>
<dbReference type="InterPro" id="IPR024759">
    <property type="entry name" value="UvrB_YAD/RRR_dom"/>
</dbReference>
<evidence type="ECO:0000256" key="3">
    <source>
        <dbReference type="ARBA" id="ARBA00022490"/>
    </source>
</evidence>
<dbReference type="EMBL" id="BSOP01000004">
    <property type="protein sequence ID" value="GLR49238.1"/>
    <property type="molecule type" value="Genomic_DNA"/>
</dbReference>
<feature type="region of interest" description="Disordered" evidence="16">
    <location>
        <begin position="43"/>
        <end position="97"/>
    </location>
</feature>
<dbReference type="SUPFAM" id="SSF52540">
    <property type="entry name" value="P-loop containing nucleoside triphosphate hydrolases"/>
    <property type="match status" value="2"/>
</dbReference>
<comment type="function">
    <text evidence="13">The UvrABC repair system catalyzes the recognition and processing of DNA lesions. A damage recognition complex composed of 2 UvrA and 2 UvrB subunits scans DNA for abnormalities. Upon binding of the UvrA(2)B(2) complex to a putative damaged site, the DNA wraps around one UvrB monomer. DNA wrap is dependent on ATP binding by UvrB and probably causes local melting of the DNA helix, facilitating insertion of UvrB beta-hairpin between the DNA strands. Then UvrB probes one DNA strand for the presence of a lesion. If a lesion is found the UvrA subunits dissociate and the UvrB-DNA preincision complex is formed. This complex is subsequently bound by UvrC and the second UvrB is released. If no lesion is found, the DNA wraps around the other UvrB subunit that will check the other stand for damage.</text>
</comment>
<evidence type="ECO:0000256" key="15">
    <source>
        <dbReference type="SAM" id="Coils"/>
    </source>
</evidence>
<keyword evidence="10 13" id="KW-0742">SOS response</keyword>
<keyword evidence="9 13" id="KW-0234">DNA repair</keyword>
<name>A0ABQ5Z9A0_9HYPH</name>
<evidence type="ECO:0000256" key="1">
    <source>
        <dbReference type="ARBA" id="ARBA00004496"/>
    </source>
</evidence>
<feature type="compositionally biased region" description="Polar residues" evidence="16">
    <location>
        <begin position="75"/>
        <end position="84"/>
    </location>
</feature>
<dbReference type="Pfam" id="PF02151">
    <property type="entry name" value="UVR"/>
    <property type="match status" value="1"/>
</dbReference>
<comment type="caution">
    <text evidence="20">The sequence shown here is derived from an EMBL/GenBank/DDBJ whole genome shotgun (WGS) entry which is preliminary data.</text>
</comment>
<evidence type="ECO:0000259" key="18">
    <source>
        <dbReference type="PROSITE" id="PS51192"/>
    </source>
</evidence>
<dbReference type="Pfam" id="PF12344">
    <property type="entry name" value="UvrB"/>
    <property type="match status" value="1"/>
</dbReference>
<dbReference type="SUPFAM" id="SSF46600">
    <property type="entry name" value="C-terminal UvrC-binding domain of UvrB"/>
    <property type="match status" value="1"/>
</dbReference>
<evidence type="ECO:0000256" key="5">
    <source>
        <dbReference type="ARBA" id="ARBA00022763"/>
    </source>
</evidence>
<feature type="short sequence motif" description="Beta-hairpin" evidence="13">
    <location>
        <begin position="251"/>
        <end position="274"/>
    </location>
</feature>
<feature type="domain" description="Helicase ATP-binding" evidence="18">
    <location>
        <begin position="185"/>
        <end position="333"/>
    </location>
</feature>
<dbReference type="PROSITE" id="PS51194">
    <property type="entry name" value="HELICASE_CTER"/>
    <property type="match status" value="1"/>
</dbReference>
<dbReference type="PROSITE" id="PS51192">
    <property type="entry name" value="HELICASE_ATP_BIND_1"/>
    <property type="match status" value="1"/>
</dbReference>